<dbReference type="GO" id="GO:0005634">
    <property type="term" value="C:nucleus"/>
    <property type="evidence" value="ECO:0007669"/>
    <property type="project" value="TreeGrafter"/>
</dbReference>
<evidence type="ECO:0000256" key="2">
    <source>
        <dbReference type="ARBA" id="ARBA00022801"/>
    </source>
</evidence>
<dbReference type="EMBL" id="JACXVP010000010">
    <property type="protein sequence ID" value="KAG5582404.1"/>
    <property type="molecule type" value="Genomic_DNA"/>
</dbReference>
<comment type="caution">
    <text evidence="3">The sequence shown here is derived from an EMBL/GenBank/DDBJ whole genome shotgun (WGS) entry which is preliminary data.</text>
</comment>
<dbReference type="PANTHER" id="PTHR13620">
    <property type="entry name" value="3-5 EXONUCLEASE"/>
    <property type="match status" value="1"/>
</dbReference>
<organism evidence="3 4">
    <name type="scientific">Solanum commersonii</name>
    <name type="common">Commerson's wild potato</name>
    <name type="synonym">Commerson's nightshade</name>
    <dbReference type="NCBI Taxonomy" id="4109"/>
    <lineage>
        <taxon>Eukaryota</taxon>
        <taxon>Viridiplantae</taxon>
        <taxon>Streptophyta</taxon>
        <taxon>Embryophyta</taxon>
        <taxon>Tracheophyta</taxon>
        <taxon>Spermatophyta</taxon>
        <taxon>Magnoliopsida</taxon>
        <taxon>eudicotyledons</taxon>
        <taxon>Gunneridae</taxon>
        <taxon>Pentapetalae</taxon>
        <taxon>asterids</taxon>
        <taxon>lamiids</taxon>
        <taxon>Solanales</taxon>
        <taxon>Solanaceae</taxon>
        <taxon>Solanoideae</taxon>
        <taxon>Solaneae</taxon>
        <taxon>Solanum</taxon>
    </lineage>
</organism>
<protein>
    <submittedName>
        <fullName evidence="3">Uncharacterized protein</fullName>
    </submittedName>
</protein>
<evidence type="ECO:0000313" key="3">
    <source>
        <dbReference type="EMBL" id="KAG5582404.1"/>
    </source>
</evidence>
<proteinExistence type="predicted"/>
<reference evidence="3 4" key="1">
    <citation type="submission" date="2020-09" db="EMBL/GenBank/DDBJ databases">
        <title>De no assembly of potato wild relative species, Solanum commersonii.</title>
        <authorList>
            <person name="Cho K."/>
        </authorList>
    </citation>
    <scope>NUCLEOTIDE SEQUENCE [LARGE SCALE GENOMIC DNA]</scope>
    <source>
        <strain evidence="3">LZ3.2</strain>
        <tissue evidence="3">Leaf</tissue>
    </source>
</reference>
<accession>A0A9J5X542</accession>
<dbReference type="Gene3D" id="3.30.420.10">
    <property type="entry name" value="Ribonuclease H-like superfamily/Ribonuclease H"/>
    <property type="match status" value="1"/>
</dbReference>
<keyword evidence="2" id="KW-0378">Hydrolase</keyword>
<name>A0A9J5X542_SOLCO</name>
<dbReference type="InterPro" id="IPR036397">
    <property type="entry name" value="RNaseH_sf"/>
</dbReference>
<sequence length="348" mass="39164">MKMSELLPLSWLVQASTYNVKIGEETVITTVTYREAIVISSISALKSELKTPDPFVGIDNVNNGDLLLFHVKNRCLIIQFNRMMKLDNLTDIPLSLKEFLWDKSITFIGPRNISQNSTESYIYLVVHVGYLTERLPLSWLVQASTYNVKIGEETVITTVTDREAIVISSISALKSELRTLDPFVGIDVVNNGDLLMFHVKKRCLIIQFNRMMKLDNLTDIPPSLQEFLCEETITFIGPKNISPNSIESSYIVGSSGQRLKFNRVVDVGYLTGKLCKKPDLLSSTLKELMGRVGIDIKKPLISERSMRPDWQSSSVLSEEVKLAMYQVHSSYQIESKIITDATSATANE</sequence>
<keyword evidence="4" id="KW-1185">Reference proteome</keyword>
<keyword evidence="1" id="KW-0540">Nuclease</keyword>
<evidence type="ECO:0000313" key="4">
    <source>
        <dbReference type="Proteomes" id="UP000824120"/>
    </source>
</evidence>
<dbReference type="OrthoDB" id="1299946at2759"/>
<evidence type="ECO:0000256" key="1">
    <source>
        <dbReference type="ARBA" id="ARBA00022722"/>
    </source>
</evidence>
<dbReference type="AlphaFoldDB" id="A0A9J5X542"/>
<dbReference type="GO" id="GO:0008408">
    <property type="term" value="F:3'-5' exonuclease activity"/>
    <property type="evidence" value="ECO:0007669"/>
    <property type="project" value="TreeGrafter"/>
</dbReference>
<dbReference type="GO" id="GO:0005737">
    <property type="term" value="C:cytoplasm"/>
    <property type="evidence" value="ECO:0007669"/>
    <property type="project" value="TreeGrafter"/>
</dbReference>
<dbReference type="Proteomes" id="UP000824120">
    <property type="component" value="Chromosome 10"/>
</dbReference>
<gene>
    <name evidence="3" type="ORF">H5410_053031</name>
</gene>
<dbReference type="PANTHER" id="PTHR13620:SF72">
    <property type="entry name" value="3'-5' EXONUCLEASE DOMAIN-CONTAINING PROTEIN"/>
    <property type="match status" value="1"/>
</dbReference>
<dbReference type="GO" id="GO:0003676">
    <property type="term" value="F:nucleic acid binding"/>
    <property type="evidence" value="ECO:0007669"/>
    <property type="project" value="InterPro"/>
</dbReference>
<dbReference type="InterPro" id="IPR051132">
    <property type="entry name" value="3-5_Exonuclease_domain"/>
</dbReference>